<feature type="domain" description="Homeobox" evidence="11">
    <location>
        <begin position="219"/>
        <end position="279"/>
    </location>
</feature>
<evidence type="ECO:0000256" key="9">
    <source>
        <dbReference type="RuleBase" id="RU000682"/>
    </source>
</evidence>
<evidence type="ECO:0000256" key="7">
    <source>
        <dbReference type="ARBA" id="ARBA00069290"/>
    </source>
</evidence>
<dbReference type="InterPro" id="IPR009057">
    <property type="entry name" value="Homeodomain-like_sf"/>
</dbReference>
<feature type="DNA-binding region" description="Homeobox" evidence="8">
    <location>
        <begin position="221"/>
        <end position="280"/>
    </location>
</feature>
<evidence type="ECO:0000313" key="14">
    <source>
        <dbReference type="Proteomes" id="UP001231518"/>
    </source>
</evidence>
<dbReference type="Gene3D" id="1.10.10.60">
    <property type="entry name" value="Homeodomain-like"/>
    <property type="match status" value="2"/>
</dbReference>
<dbReference type="InterPro" id="IPR052631">
    <property type="entry name" value="Paired_homeobox_Bicoid"/>
</dbReference>
<feature type="compositionally biased region" description="Polar residues" evidence="10">
    <location>
        <begin position="157"/>
        <end position="168"/>
    </location>
</feature>
<keyword evidence="4 8" id="KW-0371">Homeobox</keyword>
<dbReference type="SUPFAM" id="SSF46689">
    <property type="entry name" value="Homeodomain-like"/>
    <property type="match status" value="2"/>
</dbReference>
<dbReference type="InterPro" id="IPR017970">
    <property type="entry name" value="Homeobox_CS"/>
</dbReference>
<dbReference type="GO" id="GO:0000981">
    <property type="term" value="F:DNA-binding transcription factor activity, RNA polymerase II-specific"/>
    <property type="evidence" value="ECO:0007669"/>
    <property type="project" value="InterPro"/>
</dbReference>
<dbReference type="SMART" id="SM00389">
    <property type="entry name" value="HOX"/>
    <property type="match status" value="2"/>
</dbReference>
<dbReference type="Pfam" id="PF03826">
    <property type="entry name" value="OAR"/>
    <property type="match status" value="1"/>
</dbReference>
<keyword evidence="5 8" id="KW-0539">Nucleus</keyword>
<dbReference type="PROSITE" id="PS00027">
    <property type="entry name" value="HOMEOBOX_1"/>
    <property type="match status" value="1"/>
</dbReference>
<evidence type="ECO:0000256" key="3">
    <source>
        <dbReference type="ARBA" id="ARBA00023125"/>
    </source>
</evidence>
<dbReference type="PANTHER" id="PTHR46255:SF3">
    <property type="entry name" value="HOMEOBOX DOMAIN-CONTAINING PROTEIN"/>
    <property type="match status" value="1"/>
</dbReference>
<evidence type="ECO:0000256" key="10">
    <source>
        <dbReference type="SAM" id="MobiDB-lite"/>
    </source>
</evidence>
<evidence type="ECO:0000256" key="5">
    <source>
        <dbReference type="ARBA" id="ARBA00023242"/>
    </source>
</evidence>
<feature type="DNA-binding region" description="Homeobox" evidence="8">
    <location>
        <begin position="176"/>
        <end position="222"/>
    </location>
</feature>
<evidence type="ECO:0000256" key="8">
    <source>
        <dbReference type="PROSITE-ProRule" id="PRU00108"/>
    </source>
</evidence>
<dbReference type="PROSITE" id="PS50803">
    <property type="entry name" value="OAR"/>
    <property type="match status" value="1"/>
</dbReference>
<protein>
    <recommendedName>
        <fullName evidence="7">Homeobox protein unc-4</fullName>
    </recommendedName>
</protein>
<proteinExistence type="inferred from homology"/>
<name>A0AAD8E122_MYTSE</name>
<evidence type="ECO:0000256" key="1">
    <source>
        <dbReference type="ARBA" id="ARBA00004123"/>
    </source>
</evidence>
<dbReference type="PROSITE" id="PS50071">
    <property type="entry name" value="HOMEOBOX_2"/>
    <property type="match status" value="2"/>
</dbReference>
<comment type="similarity">
    <text evidence="6">Belongs to the paired homeobox family. Unc-4 subfamily.</text>
</comment>
<evidence type="ECO:0000313" key="13">
    <source>
        <dbReference type="EMBL" id="KAJ8735718.1"/>
    </source>
</evidence>
<dbReference type="PANTHER" id="PTHR46255">
    <property type="entry name" value="SHORT STATURE HOMEOBOX"/>
    <property type="match status" value="1"/>
</dbReference>
<dbReference type="InterPro" id="IPR003654">
    <property type="entry name" value="OAR_dom"/>
</dbReference>
<feature type="domain" description="Homeobox" evidence="11">
    <location>
        <begin position="174"/>
        <end position="221"/>
    </location>
</feature>
<reference evidence="13" key="1">
    <citation type="submission" date="2023-03" db="EMBL/GenBank/DDBJ databases">
        <title>Chromosome-level genomes of two armyworms, Mythimna separata and Mythimna loreyi, provide insights into the biosynthesis and reception of sex pheromones.</title>
        <authorList>
            <person name="Zhao H."/>
        </authorList>
    </citation>
    <scope>NUCLEOTIDE SEQUENCE</scope>
    <source>
        <strain evidence="13">BeijingLab</strain>
        <tissue evidence="13">Pupa</tissue>
    </source>
</reference>
<keyword evidence="3 8" id="KW-0238">DNA-binding</keyword>
<dbReference type="Pfam" id="PF00046">
    <property type="entry name" value="Homeodomain"/>
    <property type="match status" value="2"/>
</dbReference>
<sequence>MTGGGPPPPSPPQEDLELIQSLPNEFLIDSNVFDSDGIFVETIKQSQSTATEKVKPESGLATTETAVIVDSEESIQLSNPPDVEENPILSTPLAATKELKKNTIKRELYKPKHKPKQNNKKYSKPCLQYTKTSLNYIPGANVAIVVPPFCFVSGSRYRNATDKSPTGGSNNGGGKQRRSRTNFTLEQLGELERLFDETHYPDAFMREELSQRLGLSEARVQRRSRTNFTLEQLGELERLFDETHYPDAFMREELSQRLGLSEARVQVWFQNRRAKCRKHESQMHKGLLVSGGGTPLEPCRVAPYVSVPRLSAVPRPPPAPLPPHPPPSTAFAPFDSALLSAAAHQYASAAAAAAAAALCPPYAGLAALAARCRSSSIADLRLKARRHAAALAAARASPPPAPAPATAPADT</sequence>
<dbReference type="AlphaFoldDB" id="A0AAD8E122"/>
<dbReference type="InterPro" id="IPR001356">
    <property type="entry name" value="HD"/>
</dbReference>
<dbReference type="GO" id="GO:1990837">
    <property type="term" value="F:sequence-specific double-stranded DNA binding"/>
    <property type="evidence" value="ECO:0007669"/>
    <property type="project" value="TreeGrafter"/>
</dbReference>
<dbReference type="InterPro" id="IPR000047">
    <property type="entry name" value="HTH_motif"/>
</dbReference>
<evidence type="ECO:0000256" key="2">
    <source>
        <dbReference type="ARBA" id="ARBA00022473"/>
    </source>
</evidence>
<dbReference type="FunFam" id="1.10.10.60:FF:000057">
    <property type="entry name" value="Short stature homeobox 2"/>
    <property type="match status" value="1"/>
</dbReference>
<feature type="domain" description="OAR" evidence="12">
    <location>
        <begin position="375"/>
        <end position="388"/>
    </location>
</feature>
<keyword evidence="2" id="KW-0217">Developmental protein</keyword>
<evidence type="ECO:0000259" key="11">
    <source>
        <dbReference type="PROSITE" id="PS50071"/>
    </source>
</evidence>
<dbReference type="EMBL" id="JARGEI010000002">
    <property type="protein sequence ID" value="KAJ8735718.1"/>
    <property type="molecule type" value="Genomic_DNA"/>
</dbReference>
<organism evidence="13 14">
    <name type="scientific">Mythimna separata</name>
    <name type="common">Oriental armyworm</name>
    <name type="synonym">Pseudaletia separata</name>
    <dbReference type="NCBI Taxonomy" id="271217"/>
    <lineage>
        <taxon>Eukaryota</taxon>
        <taxon>Metazoa</taxon>
        <taxon>Ecdysozoa</taxon>
        <taxon>Arthropoda</taxon>
        <taxon>Hexapoda</taxon>
        <taxon>Insecta</taxon>
        <taxon>Pterygota</taxon>
        <taxon>Neoptera</taxon>
        <taxon>Endopterygota</taxon>
        <taxon>Lepidoptera</taxon>
        <taxon>Glossata</taxon>
        <taxon>Ditrysia</taxon>
        <taxon>Noctuoidea</taxon>
        <taxon>Noctuidae</taxon>
        <taxon>Noctuinae</taxon>
        <taxon>Hadenini</taxon>
        <taxon>Mythimna</taxon>
    </lineage>
</organism>
<evidence type="ECO:0000259" key="12">
    <source>
        <dbReference type="PROSITE" id="PS50803"/>
    </source>
</evidence>
<gene>
    <name evidence="13" type="ORF">PYW07_007338</name>
</gene>
<evidence type="ECO:0000256" key="6">
    <source>
        <dbReference type="ARBA" id="ARBA00038351"/>
    </source>
</evidence>
<comment type="subcellular location">
    <subcellularLocation>
        <location evidence="1 8 9">Nucleus</location>
    </subcellularLocation>
</comment>
<dbReference type="GO" id="GO:0005634">
    <property type="term" value="C:nucleus"/>
    <property type="evidence" value="ECO:0007669"/>
    <property type="project" value="UniProtKB-SubCell"/>
</dbReference>
<keyword evidence="14" id="KW-1185">Reference proteome</keyword>
<accession>A0AAD8E122</accession>
<comment type="caution">
    <text evidence="13">The sequence shown here is derived from an EMBL/GenBank/DDBJ whole genome shotgun (WGS) entry which is preliminary data.</text>
</comment>
<dbReference type="Proteomes" id="UP001231518">
    <property type="component" value="Chromosome 2"/>
</dbReference>
<dbReference type="PRINTS" id="PR00031">
    <property type="entry name" value="HTHREPRESSR"/>
</dbReference>
<evidence type="ECO:0000256" key="4">
    <source>
        <dbReference type="ARBA" id="ARBA00023155"/>
    </source>
</evidence>
<feature type="region of interest" description="Disordered" evidence="10">
    <location>
        <begin position="391"/>
        <end position="411"/>
    </location>
</feature>
<dbReference type="CDD" id="cd00086">
    <property type="entry name" value="homeodomain"/>
    <property type="match status" value="1"/>
</dbReference>
<feature type="region of interest" description="Disordered" evidence="10">
    <location>
        <begin position="157"/>
        <end position="181"/>
    </location>
</feature>